<gene>
    <name evidence="1" type="ORF">ACFQ1S_25575</name>
</gene>
<feature type="non-terminal residue" evidence="1">
    <location>
        <position position="1"/>
    </location>
</feature>
<protein>
    <submittedName>
        <fullName evidence="1">Glycogen debranching enzyme</fullName>
    </submittedName>
</protein>
<dbReference type="Gene3D" id="2.60.40.1180">
    <property type="entry name" value="Golgi alpha-mannosidase II"/>
    <property type="match status" value="1"/>
</dbReference>
<evidence type="ECO:0000313" key="2">
    <source>
        <dbReference type="Proteomes" id="UP001597045"/>
    </source>
</evidence>
<name>A0ABW3MGB7_9PSEU</name>
<accession>A0ABW3MGB7</accession>
<keyword evidence="2" id="KW-1185">Reference proteome</keyword>
<proteinExistence type="predicted"/>
<dbReference type="EMBL" id="JBHTIS010001723">
    <property type="protein sequence ID" value="MFD1048659.1"/>
    <property type="molecule type" value="Genomic_DNA"/>
</dbReference>
<comment type="caution">
    <text evidence="1">The sequence shown here is derived from an EMBL/GenBank/DDBJ whole genome shotgun (WGS) entry which is preliminary data.</text>
</comment>
<dbReference type="InterPro" id="IPR013780">
    <property type="entry name" value="Glyco_hydro_b"/>
</dbReference>
<reference evidence="2" key="1">
    <citation type="journal article" date="2019" name="Int. J. Syst. Evol. Microbiol.">
        <title>The Global Catalogue of Microorganisms (GCM) 10K type strain sequencing project: providing services to taxonomists for standard genome sequencing and annotation.</title>
        <authorList>
            <consortium name="The Broad Institute Genomics Platform"/>
            <consortium name="The Broad Institute Genome Sequencing Center for Infectious Disease"/>
            <person name="Wu L."/>
            <person name="Ma J."/>
        </authorList>
    </citation>
    <scope>NUCLEOTIDE SEQUENCE [LARGE SCALE GENOMIC DNA]</scope>
    <source>
        <strain evidence="2">JCM 31486</strain>
    </source>
</reference>
<dbReference type="Proteomes" id="UP001597045">
    <property type="component" value="Unassembled WGS sequence"/>
</dbReference>
<sequence length="114" mass="12424">LRDIAWFTPAGAEMSEQDWEAGFGRSIVVFLNGDAIPDLDARGQRVHDDSFLLCFNAHDGDITMTLPDDTYGDEWTIVLDTHTGTAGIPTGVFNAGAEVTVPQRSLLVLRRTSS</sequence>
<organism evidence="1 2">
    <name type="scientific">Kibdelosporangium lantanae</name>
    <dbReference type="NCBI Taxonomy" id="1497396"/>
    <lineage>
        <taxon>Bacteria</taxon>
        <taxon>Bacillati</taxon>
        <taxon>Actinomycetota</taxon>
        <taxon>Actinomycetes</taxon>
        <taxon>Pseudonocardiales</taxon>
        <taxon>Pseudonocardiaceae</taxon>
        <taxon>Kibdelosporangium</taxon>
    </lineage>
</organism>
<dbReference type="SUPFAM" id="SSF51011">
    <property type="entry name" value="Glycosyl hydrolase domain"/>
    <property type="match status" value="1"/>
</dbReference>
<evidence type="ECO:0000313" key="1">
    <source>
        <dbReference type="EMBL" id="MFD1048659.1"/>
    </source>
</evidence>